<dbReference type="InterPro" id="IPR050343">
    <property type="entry name" value="RsuA_PseudoU_synthase"/>
</dbReference>
<dbReference type="STRING" id="1278311.GCA_000428705_00321"/>
<dbReference type="GO" id="GO:0120159">
    <property type="term" value="F:rRNA pseudouridine synthase activity"/>
    <property type="evidence" value="ECO:0007669"/>
    <property type="project" value="UniProtKB-ARBA"/>
</dbReference>
<sequence>MERLQKVIAQSNVASRREAEKMIVDGRVAVNGKVITELGTKVNRTDRITVDGKVIKVATKKYLLLNKPTGYLSTTKDDKKRRTIIDLISTEYKDDRLYPVGRLDYDTAGLILLTNDGELTLKLTNPEMELEKEYFVRVKGIVIRKKIVELRNGISIGEKQKIKPIEVNLIELDKENQSTLIRLLLVDDKNEDIRKMMEVLGFPVKNITRTSYSFLTLEGVKRGGYRELSVHEVRKLHSIGTKK</sequence>
<reference evidence="6 7" key="1">
    <citation type="submission" date="2019-01" db="EMBL/GenBank/DDBJ databases">
        <authorList>
            <consortium name="Pathogen Informatics"/>
        </authorList>
    </citation>
    <scope>NUCLEOTIDE SEQUENCE [LARGE SCALE GENOMIC DNA]</scope>
    <source>
        <strain evidence="6 7">NCTC10138</strain>
    </source>
</reference>
<dbReference type="InterPro" id="IPR018496">
    <property type="entry name" value="PsdUridine_synth_RsuA/RluB_CS"/>
</dbReference>
<dbReference type="CDD" id="cd00165">
    <property type="entry name" value="S4"/>
    <property type="match status" value="1"/>
</dbReference>
<dbReference type="PANTHER" id="PTHR47683">
    <property type="entry name" value="PSEUDOURIDINE SYNTHASE FAMILY PROTEIN-RELATED"/>
    <property type="match status" value="1"/>
</dbReference>
<dbReference type="SUPFAM" id="SSF55120">
    <property type="entry name" value="Pseudouridine synthase"/>
    <property type="match status" value="1"/>
</dbReference>
<evidence type="ECO:0000256" key="2">
    <source>
        <dbReference type="ARBA" id="ARBA00023235"/>
    </source>
</evidence>
<keyword evidence="7" id="KW-1185">Reference proteome</keyword>
<dbReference type="PROSITE" id="PS01149">
    <property type="entry name" value="PSI_RSU"/>
    <property type="match status" value="1"/>
</dbReference>
<dbReference type="OrthoDB" id="9807213at2"/>
<evidence type="ECO:0000256" key="3">
    <source>
        <dbReference type="PROSITE-ProRule" id="PRU00182"/>
    </source>
</evidence>
<dbReference type="Pfam" id="PF01479">
    <property type="entry name" value="S4"/>
    <property type="match status" value="1"/>
</dbReference>
<dbReference type="SUPFAM" id="SSF55174">
    <property type="entry name" value="Alpha-L RNA-binding motif"/>
    <property type="match status" value="1"/>
</dbReference>
<accession>A0A449BE34</accession>
<evidence type="ECO:0000313" key="6">
    <source>
        <dbReference type="EMBL" id="VEU80692.1"/>
    </source>
</evidence>
<dbReference type="EC" id="5.4.99.-" evidence="4"/>
<dbReference type="EMBL" id="LR215048">
    <property type="protein sequence ID" value="VEU80692.1"/>
    <property type="molecule type" value="Genomic_DNA"/>
</dbReference>
<gene>
    <name evidence="6" type="primary">rluB_2</name>
    <name evidence="6" type="ORF">NCTC10138_01072</name>
</gene>
<dbReference type="InterPro" id="IPR006145">
    <property type="entry name" value="PsdUridine_synth_RsuA/RluA"/>
</dbReference>
<dbReference type="InterPro" id="IPR042092">
    <property type="entry name" value="PsdUridine_s_RsuA/RluB/E/F_cat"/>
</dbReference>
<dbReference type="Gene3D" id="3.30.70.1560">
    <property type="entry name" value="Alpha-L RNA-binding motif"/>
    <property type="match status" value="1"/>
</dbReference>
<dbReference type="PANTHER" id="PTHR47683:SF2">
    <property type="entry name" value="RNA-BINDING S4 DOMAIN-CONTAINING PROTEIN"/>
    <property type="match status" value="1"/>
</dbReference>
<dbReference type="NCBIfam" id="TIGR00093">
    <property type="entry name" value="pseudouridine synthase"/>
    <property type="match status" value="1"/>
</dbReference>
<dbReference type="AlphaFoldDB" id="A0A449BE34"/>
<dbReference type="GO" id="GO:0000455">
    <property type="term" value="P:enzyme-directed rRNA pseudouridine synthesis"/>
    <property type="evidence" value="ECO:0007669"/>
    <property type="project" value="UniProtKB-ARBA"/>
</dbReference>
<evidence type="ECO:0000259" key="5">
    <source>
        <dbReference type="SMART" id="SM00363"/>
    </source>
</evidence>
<keyword evidence="2 4" id="KW-0413">Isomerase</keyword>
<organism evidence="6 7">
    <name type="scientific">Haploplasma axanthum</name>
    <name type="common">Acholeplasma axanthum</name>
    <dbReference type="NCBI Taxonomy" id="29552"/>
    <lineage>
        <taxon>Bacteria</taxon>
        <taxon>Bacillati</taxon>
        <taxon>Mycoplasmatota</taxon>
        <taxon>Mollicutes</taxon>
        <taxon>Acholeplasmatales</taxon>
        <taxon>Acholeplasmataceae</taxon>
        <taxon>Haploplasma</taxon>
    </lineage>
</organism>
<dbReference type="CDD" id="cd02870">
    <property type="entry name" value="PseudoU_synth_RsuA_like"/>
    <property type="match status" value="1"/>
</dbReference>
<dbReference type="RefSeq" id="WP_026390023.1">
    <property type="nucleotide sequence ID" value="NZ_LR215048.1"/>
</dbReference>
<dbReference type="InterPro" id="IPR002942">
    <property type="entry name" value="S4_RNA-bd"/>
</dbReference>
<dbReference type="Pfam" id="PF00849">
    <property type="entry name" value="PseudoU_synth_2"/>
    <property type="match status" value="1"/>
</dbReference>
<feature type="domain" description="RNA-binding S4" evidence="5">
    <location>
        <begin position="2"/>
        <end position="63"/>
    </location>
</feature>
<dbReference type="GO" id="GO:0003723">
    <property type="term" value="F:RNA binding"/>
    <property type="evidence" value="ECO:0007669"/>
    <property type="project" value="UniProtKB-KW"/>
</dbReference>
<dbReference type="Gene3D" id="3.10.290.10">
    <property type="entry name" value="RNA-binding S4 domain"/>
    <property type="match status" value="1"/>
</dbReference>
<dbReference type="KEGG" id="aaxa:NCTC10138_01072"/>
<protein>
    <recommendedName>
        <fullName evidence="4">Pseudouridine synthase</fullName>
        <ecNumber evidence="4">5.4.99.-</ecNumber>
    </recommendedName>
</protein>
<comment type="similarity">
    <text evidence="1 4">Belongs to the pseudouridine synthase RsuA family.</text>
</comment>
<dbReference type="Gene3D" id="3.30.70.580">
    <property type="entry name" value="Pseudouridine synthase I, catalytic domain, N-terminal subdomain"/>
    <property type="match status" value="1"/>
</dbReference>
<evidence type="ECO:0000256" key="1">
    <source>
        <dbReference type="ARBA" id="ARBA00008348"/>
    </source>
</evidence>
<dbReference type="InterPro" id="IPR020094">
    <property type="entry name" value="TruA/RsuA/RluB/E/F_N"/>
</dbReference>
<dbReference type="InterPro" id="IPR020103">
    <property type="entry name" value="PsdUridine_synth_cat_dom_sf"/>
</dbReference>
<proteinExistence type="inferred from homology"/>
<dbReference type="InterPro" id="IPR036986">
    <property type="entry name" value="S4_RNA-bd_sf"/>
</dbReference>
<name>A0A449BE34_HAPAX</name>
<dbReference type="Proteomes" id="UP000289841">
    <property type="component" value="Chromosome"/>
</dbReference>
<evidence type="ECO:0000256" key="4">
    <source>
        <dbReference type="RuleBase" id="RU003887"/>
    </source>
</evidence>
<dbReference type="FunFam" id="3.10.290.10:FF:000003">
    <property type="entry name" value="Pseudouridine synthase"/>
    <property type="match status" value="1"/>
</dbReference>
<evidence type="ECO:0000313" key="7">
    <source>
        <dbReference type="Proteomes" id="UP000289841"/>
    </source>
</evidence>
<dbReference type="InterPro" id="IPR000748">
    <property type="entry name" value="PsdUridine_synth_RsuA/RluB/E/F"/>
</dbReference>
<dbReference type="PROSITE" id="PS50889">
    <property type="entry name" value="S4"/>
    <property type="match status" value="1"/>
</dbReference>
<keyword evidence="3" id="KW-0694">RNA-binding</keyword>
<dbReference type="SMART" id="SM00363">
    <property type="entry name" value="S4"/>
    <property type="match status" value="1"/>
</dbReference>